<comment type="similarity">
    <text evidence="9">In the N-terminal section; belongs to the DHNA family.</text>
</comment>
<comment type="function">
    <text evidence="24">Catalyzes three sequential steps of tetrahydrofolate biosynthesis.</text>
</comment>
<keyword evidence="16" id="KW-0547">Nucleotide-binding</keyword>
<evidence type="ECO:0000256" key="7">
    <source>
        <dbReference type="ARBA" id="ARBA00005051"/>
    </source>
</evidence>
<dbReference type="Pfam" id="PF00809">
    <property type="entry name" value="Pterin_bind"/>
    <property type="match status" value="1"/>
</dbReference>
<dbReference type="Gene3D" id="3.30.1390.20">
    <property type="entry name" value="Ribosomal protein L30, ferredoxin-like fold domain"/>
    <property type="match status" value="1"/>
</dbReference>
<comment type="catalytic activity">
    <reaction evidence="2">
        <text>6-hydroxymethyl-7,8-dihydropterin + ATP = (7,8-dihydropterin-6-yl)methyl diphosphate + AMP + H(+)</text>
        <dbReference type="Rhea" id="RHEA:11412"/>
        <dbReference type="ChEBI" id="CHEBI:15378"/>
        <dbReference type="ChEBI" id="CHEBI:30616"/>
        <dbReference type="ChEBI" id="CHEBI:44841"/>
        <dbReference type="ChEBI" id="CHEBI:72950"/>
        <dbReference type="ChEBI" id="CHEBI:456215"/>
        <dbReference type="EC" id="2.7.6.3"/>
    </reaction>
</comment>
<protein>
    <recommendedName>
        <fullName evidence="26">Folic acid synthesis protein FOL1</fullName>
        <ecNumber evidence="11">2.5.1.15</ecNumber>
        <ecNumber evidence="13">2.7.6.3</ecNumber>
        <ecNumber evidence="12">4.1.2.25</ecNumber>
    </recommendedName>
    <alternativeName>
        <fullName evidence="27">Folic acid synthesis protein fol1</fullName>
    </alternativeName>
</protein>
<evidence type="ECO:0000256" key="5">
    <source>
        <dbReference type="ARBA" id="ARBA00004763"/>
    </source>
</evidence>
<dbReference type="GO" id="GO:0004150">
    <property type="term" value="F:dihydroneopterin aldolase activity"/>
    <property type="evidence" value="ECO:0007669"/>
    <property type="project" value="UniProtKB-EC"/>
</dbReference>
<comment type="similarity">
    <text evidence="8">Belongs to the universal ribosomal protein uL30 family.</text>
</comment>
<dbReference type="PROSITE" id="PS00792">
    <property type="entry name" value="DHPS_1"/>
    <property type="match status" value="1"/>
</dbReference>
<dbReference type="EC" id="2.5.1.15" evidence="11"/>
<dbReference type="InterPro" id="IPR005998">
    <property type="entry name" value="Ribosomal_uL30_euk"/>
</dbReference>
<dbReference type="GO" id="GO:0005524">
    <property type="term" value="F:ATP binding"/>
    <property type="evidence" value="ECO:0007669"/>
    <property type="project" value="UniProtKB-KW"/>
</dbReference>
<comment type="pathway">
    <text evidence="6">Cofactor biosynthesis; tetrahydrofolate biosynthesis; 2-amino-4-hydroxy-6-hydroxymethyl-7,8-dihydropteridine diphosphate from 7,8-dihydroneopterin triphosphate: step 3/4.</text>
</comment>
<evidence type="ECO:0000256" key="25">
    <source>
        <dbReference type="ARBA" id="ARBA00061548"/>
    </source>
</evidence>
<dbReference type="InterPro" id="IPR036919">
    <property type="entry name" value="Ribo_uL30_ferredoxin-like_sf"/>
</dbReference>
<evidence type="ECO:0000259" key="29">
    <source>
        <dbReference type="PROSITE" id="PS50972"/>
    </source>
</evidence>
<evidence type="ECO:0000256" key="1">
    <source>
        <dbReference type="ARBA" id="ARBA00000012"/>
    </source>
</evidence>
<evidence type="ECO:0000256" key="3">
    <source>
        <dbReference type="ARBA" id="ARBA00001353"/>
    </source>
</evidence>
<dbReference type="Pfam" id="PF02152">
    <property type="entry name" value="FolB"/>
    <property type="match status" value="1"/>
</dbReference>
<feature type="region of interest" description="Disordered" evidence="28">
    <location>
        <begin position="1"/>
        <end position="40"/>
    </location>
</feature>
<evidence type="ECO:0000313" key="30">
    <source>
        <dbReference type="EMBL" id="TIB09494.1"/>
    </source>
</evidence>
<keyword evidence="14" id="KW-0808">Transferase</keyword>
<dbReference type="SUPFAM" id="SSF55083">
    <property type="entry name" value="6-hydroxymethyl-7,8-dihydropterin pyrophosphokinase, HPPK"/>
    <property type="match status" value="1"/>
</dbReference>
<evidence type="ECO:0000256" key="27">
    <source>
        <dbReference type="ARBA" id="ARBA00068111"/>
    </source>
</evidence>
<evidence type="ECO:0000256" key="22">
    <source>
        <dbReference type="ARBA" id="ARBA00023268"/>
    </source>
</evidence>
<dbReference type="Gene3D" id="3.30.1130.10">
    <property type="match status" value="1"/>
</dbReference>
<dbReference type="InterPro" id="IPR035808">
    <property type="entry name" value="Ribosomal_uL30_euk_arc"/>
</dbReference>
<dbReference type="GO" id="GO:0016301">
    <property type="term" value="F:kinase activity"/>
    <property type="evidence" value="ECO:0007669"/>
    <property type="project" value="UniProtKB-KW"/>
</dbReference>
<evidence type="ECO:0000256" key="17">
    <source>
        <dbReference type="ARBA" id="ARBA00022777"/>
    </source>
</evidence>
<evidence type="ECO:0000256" key="9">
    <source>
        <dbReference type="ARBA" id="ARBA00009640"/>
    </source>
</evidence>
<evidence type="ECO:0000256" key="16">
    <source>
        <dbReference type="ARBA" id="ARBA00022741"/>
    </source>
</evidence>
<dbReference type="InterPro" id="IPR011005">
    <property type="entry name" value="Dihydropteroate_synth-like_sf"/>
</dbReference>
<dbReference type="SMART" id="SM00905">
    <property type="entry name" value="FolB"/>
    <property type="match status" value="1"/>
</dbReference>
<dbReference type="GO" id="GO:0005840">
    <property type="term" value="C:ribosome"/>
    <property type="evidence" value="ECO:0007669"/>
    <property type="project" value="UniProtKB-KW"/>
</dbReference>
<evidence type="ECO:0000256" key="24">
    <source>
        <dbReference type="ARBA" id="ARBA00058009"/>
    </source>
</evidence>
<evidence type="ECO:0000256" key="4">
    <source>
        <dbReference type="ARBA" id="ARBA00001946"/>
    </source>
</evidence>
<dbReference type="InterPro" id="IPR045031">
    <property type="entry name" value="DHP_synth-like"/>
</dbReference>
<accession>A0A4T0I199</accession>
<dbReference type="AlphaFoldDB" id="A0A4T0I199"/>
<evidence type="ECO:0000256" key="19">
    <source>
        <dbReference type="ARBA" id="ARBA00022842"/>
    </source>
</evidence>
<evidence type="ECO:0000256" key="10">
    <source>
        <dbReference type="ARBA" id="ARBA00009951"/>
    </source>
</evidence>
<dbReference type="InterPro" id="IPR035907">
    <property type="entry name" value="Hppk_sf"/>
</dbReference>
<evidence type="ECO:0000256" key="23">
    <source>
        <dbReference type="ARBA" id="ARBA00023274"/>
    </source>
</evidence>
<dbReference type="Proteomes" id="UP000306954">
    <property type="component" value="Unassembled WGS sequence"/>
</dbReference>
<dbReference type="PROSITE" id="PS00793">
    <property type="entry name" value="DHPS_2"/>
    <property type="match status" value="1"/>
</dbReference>
<dbReference type="CDD" id="cd00483">
    <property type="entry name" value="HPPK"/>
    <property type="match status" value="1"/>
</dbReference>
<dbReference type="EC" id="4.1.2.25" evidence="12"/>
<dbReference type="GO" id="GO:0003723">
    <property type="term" value="F:RNA binding"/>
    <property type="evidence" value="ECO:0007669"/>
    <property type="project" value="InterPro"/>
</dbReference>
<dbReference type="Gene3D" id="3.20.20.20">
    <property type="entry name" value="Dihydropteroate synthase-like"/>
    <property type="match status" value="1"/>
</dbReference>
<keyword evidence="19" id="KW-0460">Magnesium</keyword>
<dbReference type="SUPFAM" id="SSF51717">
    <property type="entry name" value="Dihydropteroate synthetase-like"/>
    <property type="match status" value="1"/>
</dbReference>
<dbReference type="Pfam" id="PF01288">
    <property type="entry name" value="HPPK"/>
    <property type="match status" value="1"/>
</dbReference>
<dbReference type="InterPro" id="IPR006390">
    <property type="entry name" value="DHP_synth_dom"/>
</dbReference>
<dbReference type="InterPro" id="IPR018038">
    <property type="entry name" value="Ribosomal_uL30_CS"/>
</dbReference>
<comment type="catalytic activity">
    <reaction evidence="1">
        <text>(7,8-dihydropterin-6-yl)methyl diphosphate + 4-aminobenzoate = 7,8-dihydropteroate + diphosphate</text>
        <dbReference type="Rhea" id="RHEA:19949"/>
        <dbReference type="ChEBI" id="CHEBI:17836"/>
        <dbReference type="ChEBI" id="CHEBI:17839"/>
        <dbReference type="ChEBI" id="CHEBI:33019"/>
        <dbReference type="ChEBI" id="CHEBI:72950"/>
        <dbReference type="EC" id="2.5.1.15"/>
    </reaction>
</comment>
<comment type="pathway">
    <text evidence="5">Cofactor biosynthesis; tetrahydrofolate biosynthesis; 7,8-dihydrofolate from 2-amino-4-hydroxy-6-hydroxymethyl-7,8-dihydropteridine diphosphate and 4-aminobenzoate: step 1/2.</text>
</comment>
<dbReference type="FunFam" id="3.30.1390.20:FF:000003">
    <property type="entry name" value="60S ribosomal protein L7"/>
    <property type="match status" value="1"/>
</dbReference>
<keyword evidence="23" id="KW-0687">Ribonucleoprotein</keyword>
<dbReference type="GO" id="GO:0046656">
    <property type="term" value="P:folic acid biosynthetic process"/>
    <property type="evidence" value="ECO:0007669"/>
    <property type="project" value="UniProtKB-KW"/>
</dbReference>
<dbReference type="GO" id="GO:0003848">
    <property type="term" value="F:2-amino-4-hydroxy-6-hydroxymethyldihydropteridine diphosphokinase activity"/>
    <property type="evidence" value="ECO:0007669"/>
    <property type="project" value="UniProtKB-EC"/>
</dbReference>
<evidence type="ECO:0000256" key="26">
    <source>
        <dbReference type="ARBA" id="ARBA00067568"/>
    </source>
</evidence>
<dbReference type="PANTHER" id="PTHR20941">
    <property type="entry name" value="FOLATE SYNTHESIS PROTEINS"/>
    <property type="match status" value="1"/>
</dbReference>
<comment type="caution">
    <text evidence="30">The sequence shown here is derived from an EMBL/GenBank/DDBJ whole genome shotgun (WGS) entry which is preliminary data.</text>
</comment>
<dbReference type="SUPFAM" id="SSF55620">
    <property type="entry name" value="Tetrahydrobiopterin biosynthesis enzymes-like"/>
    <property type="match status" value="1"/>
</dbReference>
<keyword evidence="15" id="KW-0479">Metal-binding</keyword>
<dbReference type="GO" id="GO:0030684">
    <property type="term" value="C:preribosome"/>
    <property type="evidence" value="ECO:0007669"/>
    <property type="project" value="UniProtKB-ARBA"/>
</dbReference>
<dbReference type="InterPro" id="IPR043133">
    <property type="entry name" value="GTP-CH-I_C/QueF"/>
</dbReference>
<dbReference type="Pfam" id="PF08079">
    <property type="entry name" value="Ribosomal_L30_N"/>
    <property type="match status" value="1"/>
</dbReference>
<dbReference type="InterPro" id="IPR016082">
    <property type="entry name" value="Ribosomal_uL30_ferredoxin-like"/>
</dbReference>
<evidence type="ECO:0000256" key="8">
    <source>
        <dbReference type="ARBA" id="ARBA00007594"/>
    </source>
</evidence>
<evidence type="ECO:0000256" key="21">
    <source>
        <dbReference type="ARBA" id="ARBA00022980"/>
    </source>
</evidence>
<dbReference type="InterPro" id="IPR000550">
    <property type="entry name" value="Hppk"/>
</dbReference>
<evidence type="ECO:0000256" key="6">
    <source>
        <dbReference type="ARBA" id="ARBA00005013"/>
    </source>
</evidence>
<dbReference type="Gene3D" id="1.10.15.30">
    <property type="match status" value="1"/>
</dbReference>
<dbReference type="NCBIfam" id="TIGR01498">
    <property type="entry name" value="folK"/>
    <property type="match status" value="1"/>
</dbReference>
<dbReference type="CDD" id="cd00739">
    <property type="entry name" value="DHPS"/>
    <property type="match status" value="1"/>
</dbReference>
<name>A0A4T0I199_WALIC</name>
<feature type="compositionally biased region" description="Basic and acidic residues" evidence="28">
    <location>
        <begin position="24"/>
        <end position="40"/>
    </location>
</feature>
<keyword evidence="18" id="KW-0067">ATP-binding</keyword>
<dbReference type="PANTHER" id="PTHR20941:SF1">
    <property type="entry name" value="FOLIC ACID SYNTHESIS PROTEIN FOL1"/>
    <property type="match status" value="1"/>
</dbReference>
<comment type="cofactor">
    <cofactor evidence="4">
        <name>Mg(2+)</name>
        <dbReference type="ChEBI" id="CHEBI:18420"/>
    </cofactor>
</comment>
<dbReference type="InterPro" id="IPR006157">
    <property type="entry name" value="FolB_dom"/>
</dbReference>
<proteinExistence type="inferred from homology"/>
<evidence type="ECO:0000256" key="18">
    <source>
        <dbReference type="ARBA" id="ARBA00022840"/>
    </source>
</evidence>
<dbReference type="GO" id="GO:0005740">
    <property type="term" value="C:mitochondrial envelope"/>
    <property type="evidence" value="ECO:0007669"/>
    <property type="project" value="TreeGrafter"/>
</dbReference>
<dbReference type="SUPFAM" id="SSF55129">
    <property type="entry name" value="Ribosomal protein L30p/L7e"/>
    <property type="match status" value="1"/>
</dbReference>
<comment type="catalytic activity">
    <reaction evidence="3">
        <text>7,8-dihydroneopterin = 6-hydroxymethyl-7,8-dihydropterin + glycolaldehyde</text>
        <dbReference type="Rhea" id="RHEA:10540"/>
        <dbReference type="ChEBI" id="CHEBI:17001"/>
        <dbReference type="ChEBI" id="CHEBI:17071"/>
        <dbReference type="ChEBI" id="CHEBI:44841"/>
        <dbReference type="EC" id="4.1.2.25"/>
    </reaction>
</comment>
<evidence type="ECO:0000256" key="11">
    <source>
        <dbReference type="ARBA" id="ARBA00012458"/>
    </source>
</evidence>
<dbReference type="InterPro" id="IPR012988">
    <property type="entry name" value="Ribosomal_uL30_N_euk"/>
</dbReference>
<dbReference type="EMBL" id="SPOF01000041">
    <property type="protein sequence ID" value="TIB09494.1"/>
    <property type="molecule type" value="Genomic_DNA"/>
</dbReference>
<reference evidence="30 31" key="1">
    <citation type="submission" date="2019-03" db="EMBL/GenBank/DDBJ databases">
        <title>Sequencing 23 genomes of Wallemia ichthyophaga.</title>
        <authorList>
            <person name="Gostincar C."/>
        </authorList>
    </citation>
    <scope>NUCLEOTIDE SEQUENCE [LARGE SCALE GENOMIC DNA]</scope>
    <source>
        <strain evidence="30 31">EXF-8621</strain>
    </source>
</reference>
<feature type="domain" description="Pterin-binding" evidence="29">
    <location>
        <begin position="596"/>
        <end position="876"/>
    </location>
</feature>
<sequence>MSTTVPTLQKIEQPETILKKRKQDNKAREEKLAKAADAKKAQQAKRKVIFKRAEQYVKEYRIREAEEVRLKRVARANGDFYVQPQPKVYFAIRLRGVSNIAPKPRKVMQLLRLLKINSGVFIKVNRATEQMLKMVEPYVAYGEPNLKSIRELIYKRGYGKVNKQRIPLQDNSIIEKELGQYDILSIEDCIHEVATAGPHFKQVTNFLWPFHLSSANGGYRPRKLLHFVEGGDVGNREKFVNDLIPCSGTYSNLNSLATAISRATFSYQGVEALNLKLSKCKGLLKGVVQYEQVQDAGCAFNDTYHVSGIDVDTIIGIHPWERQFKQKVVLDVSVPGTDYSHILLLIENLINFLQNSSYHVLEHLALDAAKLAVVQLAHPSITIKAAKPSALTFADSASVQVTRTAADYNVSPNVLEDHPRTTTAVLSLGSNLGNKKAHIHSALSQLEKRGVGNVVDTSHLYATAPMYVHDQPAFLNGVCKITTALHPHTLLDSLKEIERDLGRDMEGQVKGPRPIDLDILLYGEECVHTDTLRVPHAGMRERAFVLRPLADILPNYTPITHSLTTTQALQRIGDGDNAVQLVLPVGDRLFSLRGRRWVMAILNCTPDSFSDGGLNFTLEDALANATRMVQEGADILDVGGMSTRPNAPDVSAHDEVHRVVPLIKTLRSQHPDVLISVDTFRASVARAAVEAGADIVNDVSGGMADEGMLETVADLGVPYILMHMRGDSSTMTSLTQYEAGVVEGVKGEIQQRMQKAMESGIRRWNIIIDPGLGFAKDVNGNLDILRNLSQFGGRCTSSDASLDTMTPTLTPSPNLKLSHMPLLVGHSRKAFIGKLTNVDTAKDRVAGTAATTMAALAGGADIVRVHDIKESVDVAKMARAIYDK</sequence>
<dbReference type="PROSITE" id="PS50972">
    <property type="entry name" value="PTERIN_BINDING"/>
    <property type="match status" value="1"/>
</dbReference>
<dbReference type="NCBIfam" id="TIGR01496">
    <property type="entry name" value="DHPS"/>
    <property type="match status" value="1"/>
</dbReference>
<organism evidence="30 31">
    <name type="scientific">Wallemia ichthyophaga</name>
    <dbReference type="NCBI Taxonomy" id="245174"/>
    <lineage>
        <taxon>Eukaryota</taxon>
        <taxon>Fungi</taxon>
        <taxon>Dikarya</taxon>
        <taxon>Basidiomycota</taxon>
        <taxon>Wallemiomycotina</taxon>
        <taxon>Wallemiomycetes</taxon>
        <taxon>Wallemiales</taxon>
        <taxon>Wallemiaceae</taxon>
        <taxon>Wallemia</taxon>
    </lineage>
</organism>
<dbReference type="FunFam" id="1.10.15.30:FF:000001">
    <property type="entry name" value="60S ribosomal protein L7"/>
    <property type="match status" value="1"/>
</dbReference>
<keyword evidence="22" id="KW-0511">Multifunctional enzyme</keyword>
<dbReference type="Gene3D" id="3.30.70.560">
    <property type="entry name" value="7,8-Dihydro-6-hydroxymethylpterin-pyrophosphokinase HPPK"/>
    <property type="match status" value="1"/>
</dbReference>
<dbReference type="GO" id="GO:0004156">
    <property type="term" value="F:dihydropteroate synthase activity"/>
    <property type="evidence" value="ECO:0007669"/>
    <property type="project" value="UniProtKB-EC"/>
</dbReference>
<evidence type="ECO:0000256" key="12">
    <source>
        <dbReference type="ARBA" id="ARBA00013043"/>
    </source>
</evidence>
<evidence type="ECO:0000313" key="31">
    <source>
        <dbReference type="Proteomes" id="UP000306954"/>
    </source>
</evidence>
<comment type="similarity">
    <text evidence="25">In the central section; belongs to the HPPK family.</text>
</comment>
<evidence type="ECO:0000256" key="13">
    <source>
        <dbReference type="ARBA" id="ARBA00013253"/>
    </source>
</evidence>
<keyword evidence="20" id="KW-0289">Folate biosynthesis</keyword>
<evidence type="ECO:0000256" key="28">
    <source>
        <dbReference type="SAM" id="MobiDB-lite"/>
    </source>
</evidence>
<dbReference type="GO" id="GO:0046654">
    <property type="term" value="P:tetrahydrofolate biosynthetic process"/>
    <property type="evidence" value="ECO:0007669"/>
    <property type="project" value="UniProtKB-UniPathway"/>
</dbReference>
<evidence type="ECO:0000256" key="14">
    <source>
        <dbReference type="ARBA" id="ARBA00022679"/>
    </source>
</evidence>
<gene>
    <name evidence="30" type="ORF">E3P90_03259</name>
</gene>
<evidence type="ECO:0000256" key="2">
    <source>
        <dbReference type="ARBA" id="ARBA00000198"/>
    </source>
</evidence>
<dbReference type="FunFam" id="3.20.20.20:FF:000006">
    <property type="entry name" value="Dihydropteroate synthase"/>
    <property type="match status" value="1"/>
</dbReference>
<dbReference type="UniPathway" id="UPA00077">
    <property type="reaction ID" value="UER00155"/>
</dbReference>
<dbReference type="Pfam" id="PF00327">
    <property type="entry name" value="Ribosomal_L30"/>
    <property type="match status" value="1"/>
</dbReference>
<evidence type="ECO:0000256" key="20">
    <source>
        <dbReference type="ARBA" id="ARBA00022909"/>
    </source>
</evidence>
<dbReference type="GO" id="GO:0046872">
    <property type="term" value="F:metal ion binding"/>
    <property type="evidence" value="ECO:0007669"/>
    <property type="project" value="UniProtKB-KW"/>
</dbReference>
<evidence type="ECO:0000256" key="15">
    <source>
        <dbReference type="ARBA" id="ARBA00022723"/>
    </source>
</evidence>
<dbReference type="EC" id="2.7.6.3" evidence="13"/>
<dbReference type="InterPro" id="IPR000489">
    <property type="entry name" value="Pterin-binding_dom"/>
</dbReference>
<comment type="pathway">
    <text evidence="7">Cofactor biosynthesis; tetrahydrofolate biosynthesis; 2-amino-4-hydroxy-6-hydroxymethyl-7,8-dihydropteridine diphosphate from 7,8-dihydroneopterin triphosphate: step 4/4.</text>
</comment>
<keyword evidence="21" id="KW-0689">Ribosomal protein</keyword>
<keyword evidence="17" id="KW-0418">Kinase</keyword>
<comment type="similarity">
    <text evidence="10">In the C-terminal section; belongs to the DHPS family.</text>
</comment>
<dbReference type="NCBIfam" id="TIGR01310">
    <property type="entry name" value="uL30_euk"/>
    <property type="match status" value="1"/>
</dbReference>
<dbReference type="PROSITE" id="PS00634">
    <property type="entry name" value="RIBOSOMAL_L30"/>
    <property type="match status" value="1"/>
</dbReference>
<dbReference type="CDD" id="cd01657">
    <property type="entry name" value="Ribosomal_L7_archeal_euk"/>
    <property type="match status" value="1"/>
</dbReference>